<evidence type="ECO:0000313" key="3">
    <source>
        <dbReference type="EMBL" id="MBV3381708.1"/>
    </source>
</evidence>
<evidence type="ECO:0000313" key="6">
    <source>
        <dbReference type="Proteomes" id="UP001197492"/>
    </source>
</evidence>
<keyword evidence="6" id="KW-1185">Reference proteome</keyword>
<dbReference type="PROSITE" id="PS50935">
    <property type="entry name" value="SSB"/>
    <property type="match status" value="1"/>
</dbReference>
<dbReference type="SUPFAM" id="SSF50249">
    <property type="entry name" value="Nucleic acid-binding proteins"/>
    <property type="match status" value="1"/>
</dbReference>
<dbReference type="AlphaFoldDB" id="A0AAW4MNS3"/>
<dbReference type="Gene3D" id="2.40.50.140">
    <property type="entry name" value="Nucleic acid-binding proteins"/>
    <property type="match status" value="1"/>
</dbReference>
<dbReference type="EMBL" id="JAHOEF010000002">
    <property type="protein sequence ID" value="MBV3381708.1"/>
    <property type="molecule type" value="Genomic_DNA"/>
</dbReference>
<name>A0AAW4MNS3_9FIRM</name>
<comment type="caution">
    <text evidence="3">The sequence shown here is derived from an EMBL/GenBank/DDBJ whole genome shotgun (WGS) entry which is preliminary data.</text>
</comment>
<evidence type="ECO:0000313" key="5">
    <source>
        <dbReference type="Proteomes" id="UP001196408"/>
    </source>
</evidence>
<proteinExistence type="predicted"/>
<dbReference type="InterPro" id="IPR012340">
    <property type="entry name" value="NA-bd_OB-fold"/>
</dbReference>
<sequence>MYNQVFLVGRLAQMPDYEIINNYRKDALIHIMVYRPFDEVKGCRDYDLVPIILWRGLAEMINDTCHVGSVIAVKGRLNDLEDKPDYQGYRVMSVRAESFEVLDEKLKELQKPLTM</sequence>
<dbReference type="InterPro" id="IPR000424">
    <property type="entry name" value="Primosome_PriB/ssb"/>
</dbReference>
<dbReference type="Proteomes" id="UP001196408">
    <property type="component" value="Unassembled WGS sequence"/>
</dbReference>
<dbReference type="Pfam" id="PF00436">
    <property type="entry name" value="SSB"/>
    <property type="match status" value="1"/>
</dbReference>
<protein>
    <submittedName>
        <fullName evidence="3">Single-stranded DNA-binding protein</fullName>
    </submittedName>
</protein>
<evidence type="ECO:0000256" key="2">
    <source>
        <dbReference type="PROSITE-ProRule" id="PRU00252"/>
    </source>
</evidence>
<dbReference type="Proteomes" id="UP001197492">
    <property type="component" value="Unassembled WGS sequence"/>
</dbReference>
<accession>A0AAW4MNS3</accession>
<dbReference type="RefSeq" id="WP_022424347.1">
    <property type="nucleotide sequence ID" value="NZ_CAXVKV010000007.1"/>
</dbReference>
<organism evidence="3 5">
    <name type="scientific">Catenibacterium mitsuokai</name>
    <dbReference type="NCBI Taxonomy" id="100886"/>
    <lineage>
        <taxon>Bacteria</taxon>
        <taxon>Bacillati</taxon>
        <taxon>Bacillota</taxon>
        <taxon>Erysipelotrichia</taxon>
        <taxon>Erysipelotrichales</taxon>
        <taxon>Coprobacillaceae</taxon>
        <taxon>Catenibacterium</taxon>
    </lineage>
</organism>
<dbReference type="GO" id="GO:0003697">
    <property type="term" value="F:single-stranded DNA binding"/>
    <property type="evidence" value="ECO:0007669"/>
    <property type="project" value="InterPro"/>
</dbReference>
<reference evidence="3 6" key="1">
    <citation type="submission" date="2021-06" db="EMBL/GenBank/DDBJ databases">
        <title>Collection of gut derived symbiotic bacterial strains cultured from healthy donors.</title>
        <authorList>
            <person name="Lin H."/>
            <person name="Littmann E."/>
            <person name="Pamer E.G."/>
        </authorList>
    </citation>
    <scope>NUCLEOTIDE SEQUENCE</scope>
    <source>
        <strain evidence="4 6">MSK.21.70</strain>
        <strain evidence="3">MSK.21.82</strain>
    </source>
</reference>
<dbReference type="GeneID" id="301323559"/>
<dbReference type="EMBL" id="JAHOEL010000002">
    <property type="protein sequence ID" value="MBV3391731.1"/>
    <property type="molecule type" value="Genomic_DNA"/>
</dbReference>
<evidence type="ECO:0000313" key="4">
    <source>
        <dbReference type="EMBL" id="MBV3391731.1"/>
    </source>
</evidence>
<keyword evidence="1 2" id="KW-0238">DNA-binding</keyword>
<gene>
    <name evidence="3" type="ORF">KSV97_00380</name>
    <name evidence="4" type="ORF">KSW06_00385</name>
</gene>
<evidence type="ECO:0000256" key="1">
    <source>
        <dbReference type="ARBA" id="ARBA00023125"/>
    </source>
</evidence>